<name>A0A835VBV4_VANPL</name>
<reference evidence="1 2" key="1">
    <citation type="journal article" date="2020" name="Nat. Food">
        <title>A phased Vanilla planifolia genome enables genetic improvement of flavour and production.</title>
        <authorList>
            <person name="Hasing T."/>
            <person name="Tang H."/>
            <person name="Brym M."/>
            <person name="Khazi F."/>
            <person name="Huang T."/>
            <person name="Chambers A.H."/>
        </authorList>
    </citation>
    <scope>NUCLEOTIDE SEQUENCE [LARGE SCALE GENOMIC DNA]</scope>
    <source>
        <tissue evidence="1">Leaf</tissue>
    </source>
</reference>
<evidence type="ECO:0000313" key="1">
    <source>
        <dbReference type="EMBL" id="KAG0490586.1"/>
    </source>
</evidence>
<proteinExistence type="predicted"/>
<dbReference type="Proteomes" id="UP000639772">
    <property type="component" value="Chromosome 3"/>
</dbReference>
<protein>
    <submittedName>
        <fullName evidence="1">Uncharacterized protein</fullName>
    </submittedName>
</protein>
<organism evidence="1 2">
    <name type="scientific">Vanilla planifolia</name>
    <name type="common">Vanilla</name>
    <dbReference type="NCBI Taxonomy" id="51239"/>
    <lineage>
        <taxon>Eukaryota</taxon>
        <taxon>Viridiplantae</taxon>
        <taxon>Streptophyta</taxon>
        <taxon>Embryophyta</taxon>
        <taxon>Tracheophyta</taxon>
        <taxon>Spermatophyta</taxon>
        <taxon>Magnoliopsida</taxon>
        <taxon>Liliopsida</taxon>
        <taxon>Asparagales</taxon>
        <taxon>Orchidaceae</taxon>
        <taxon>Vanilloideae</taxon>
        <taxon>Vanilleae</taxon>
        <taxon>Vanilla</taxon>
    </lineage>
</organism>
<comment type="caution">
    <text evidence="1">The sequence shown here is derived from an EMBL/GenBank/DDBJ whole genome shotgun (WGS) entry which is preliminary data.</text>
</comment>
<dbReference type="AlphaFoldDB" id="A0A835VBV4"/>
<evidence type="ECO:0000313" key="2">
    <source>
        <dbReference type="Proteomes" id="UP000639772"/>
    </source>
</evidence>
<sequence length="50" mass="5613">MVARLLSTSIDRNAHAWKENKPANIPRVILVVTRSTFTSFRLPKGAYGVE</sequence>
<gene>
    <name evidence="1" type="ORF">HPP92_007449</name>
</gene>
<accession>A0A835VBV4</accession>
<dbReference type="EMBL" id="JADCNM010000003">
    <property type="protein sequence ID" value="KAG0490586.1"/>
    <property type="molecule type" value="Genomic_DNA"/>
</dbReference>
<dbReference type="OrthoDB" id="1696305at2759"/>